<dbReference type="RefSeq" id="WP_343937396.1">
    <property type="nucleotide sequence ID" value="NZ_BAAABU010000020.1"/>
</dbReference>
<evidence type="ECO:0000313" key="2">
    <source>
        <dbReference type="Proteomes" id="UP001500416"/>
    </source>
</evidence>
<comment type="caution">
    <text evidence="1">The sequence shown here is derived from an EMBL/GenBank/DDBJ whole genome shotgun (WGS) entry which is preliminary data.</text>
</comment>
<reference evidence="1 2" key="1">
    <citation type="journal article" date="2019" name="Int. J. Syst. Evol. Microbiol.">
        <title>The Global Catalogue of Microorganisms (GCM) 10K type strain sequencing project: providing services to taxonomists for standard genome sequencing and annotation.</title>
        <authorList>
            <consortium name="The Broad Institute Genomics Platform"/>
            <consortium name="The Broad Institute Genome Sequencing Center for Infectious Disease"/>
            <person name="Wu L."/>
            <person name="Ma J."/>
        </authorList>
    </citation>
    <scope>NUCLEOTIDE SEQUENCE [LARGE SCALE GENOMIC DNA]</scope>
    <source>
        <strain evidence="1 2">JCM 3380</strain>
    </source>
</reference>
<protein>
    <submittedName>
        <fullName evidence="1">Uncharacterized protein</fullName>
    </submittedName>
</protein>
<evidence type="ECO:0000313" key="1">
    <source>
        <dbReference type="EMBL" id="GAA0252299.1"/>
    </source>
</evidence>
<dbReference type="InterPro" id="IPR045488">
    <property type="entry name" value="fvmRadSAM-pep"/>
</dbReference>
<proteinExistence type="predicted"/>
<keyword evidence="2" id="KW-1185">Reference proteome</keyword>
<organism evidence="1 2">
    <name type="scientific">Saccharothrix mutabilis subsp. mutabilis</name>
    <dbReference type="NCBI Taxonomy" id="66855"/>
    <lineage>
        <taxon>Bacteria</taxon>
        <taxon>Bacillati</taxon>
        <taxon>Actinomycetota</taxon>
        <taxon>Actinomycetes</taxon>
        <taxon>Pseudonocardiales</taxon>
        <taxon>Pseudonocardiaceae</taxon>
        <taxon>Saccharothrix</taxon>
    </lineage>
</organism>
<dbReference type="Pfam" id="PF20007">
    <property type="entry name" value="fvmRadSAM-pep"/>
    <property type="match status" value="1"/>
</dbReference>
<dbReference type="EMBL" id="BAAABU010000020">
    <property type="protein sequence ID" value="GAA0252299.1"/>
    <property type="molecule type" value="Genomic_DNA"/>
</dbReference>
<gene>
    <name evidence="1" type="ORF">GCM10010492_61000</name>
</gene>
<accession>A0ABN0UJN3</accession>
<sequence length="69" mass="7683">MTNYEFVDSLPDLVQPEEYANHPTGGLVRLRISVENGEITILGDALRPELIEKLLESLAPETIEQMLCG</sequence>
<name>A0ABN0UJN3_9PSEU</name>
<dbReference type="Proteomes" id="UP001500416">
    <property type="component" value="Unassembled WGS sequence"/>
</dbReference>